<organism evidence="8 9">
    <name type="scientific">Lineolata rhizophorae</name>
    <dbReference type="NCBI Taxonomy" id="578093"/>
    <lineage>
        <taxon>Eukaryota</taxon>
        <taxon>Fungi</taxon>
        <taxon>Dikarya</taxon>
        <taxon>Ascomycota</taxon>
        <taxon>Pezizomycotina</taxon>
        <taxon>Dothideomycetes</taxon>
        <taxon>Dothideomycetes incertae sedis</taxon>
        <taxon>Lineolatales</taxon>
        <taxon>Lineolataceae</taxon>
        <taxon>Lineolata</taxon>
    </lineage>
</organism>
<dbReference type="InterPro" id="IPR002938">
    <property type="entry name" value="FAD-bd"/>
</dbReference>
<feature type="region of interest" description="Disordered" evidence="6">
    <location>
        <begin position="24"/>
        <end position="84"/>
    </location>
</feature>
<dbReference type="EMBL" id="MU001690">
    <property type="protein sequence ID" value="KAF2454551.1"/>
    <property type="molecule type" value="Genomic_DNA"/>
</dbReference>
<accession>A0A6A6NS31</accession>
<evidence type="ECO:0000256" key="5">
    <source>
        <dbReference type="ARBA" id="ARBA00023033"/>
    </source>
</evidence>
<dbReference type="InterPro" id="IPR036188">
    <property type="entry name" value="FAD/NAD-bd_sf"/>
</dbReference>
<comment type="similarity">
    <text evidence="1">Belongs to the paxM FAD-dependent monooxygenase family.</text>
</comment>
<dbReference type="SUPFAM" id="SSF51905">
    <property type="entry name" value="FAD/NAD(P)-binding domain"/>
    <property type="match status" value="1"/>
</dbReference>
<evidence type="ECO:0000256" key="3">
    <source>
        <dbReference type="ARBA" id="ARBA00022827"/>
    </source>
</evidence>
<protein>
    <recommendedName>
        <fullName evidence="7">FAD-binding domain-containing protein</fullName>
    </recommendedName>
</protein>
<evidence type="ECO:0000256" key="6">
    <source>
        <dbReference type="SAM" id="MobiDB-lite"/>
    </source>
</evidence>
<dbReference type="Gene3D" id="3.50.50.60">
    <property type="entry name" value="FAD/NAD(P)-binding domain"/>
    <property type="match status" value="1"/>
</dbReference>
<feature type="domain" description="FAD-binding" evidence="7">
    <location>
        <begin position="93"/>
        <end position="406"/>
    </location>
</feature>
<keyword evidence="5" id="KW-0503">Monooxygenase</keyword>
<dbReference type="PRINTS" id="PR00420">
    <property type="entry name" value="RNGMNOXGNASE"/>
</dbReference>
<dbReference type="Pfam" id="PF01494">
    <property type="entry name" value="FAD_binding_3"/>
    <property type="match status" value="1"/>
</dbReference>
<keyword evidence="2" id="KW-0285">Flavoprotein</keyword>
<dbReference type="OrthoDB" id="16820at2759"/>
<dbReference type="GO" id="GO:0004497">
    <property type="term" value="F:monooxygenase activity"/>
    <property type="evidence" value="ECO:0007669"/>
    <property type="project" value="UniProtKB-KW"/>
</dbReference>
<evidence type="ECO:0000256" key="2">
    <source>
        <dbReference type="ARBA" id="ARBA00022630"/>
    </source>
</evidence>
<evidence type="ECO:0000259" key="7">
    <source>
        <dbReference type="Pfam" id="PF01494"/>
    </source>
</evidence>
<sequence length="511" mass="54551">MKIIIVGGGIAGISTYLHLIKHLPPPPPPSPPHTIQIYESHDPRKKQQAEPSPLGPKQASASAPPLAPPPSAGPTNLNALPAPATVPSAAGGGLGISPNGMRVLRALEPGLHAAVRAQGFVVERFVFKTSGNRVVADTAAVDGARKRPVVAVGGGRGGGGDEGAGEEKEEMMPREETVASSRHGLWRCLREAVKEEGVVVEGKRVSEVLVGEDERPVVRFADGFADESADMVVGADGVKSVVRKAVLGAASPEPTYEGLVFVGGFTDRPVPSDASPHGPAMVFTFGPTGFFGYSGSAPGNSLMWWSTYELPLETARAETNGARTKRRLQERHGRWKDPVVRDLVEVVDVDPPYLSWTVPELPAWGKGGVVLVGDAAHALQSTSGQGASQAFEDGLTLSLLLAHYLRKVYTQQQQQQQQSESGAMSELEAVKLSARKLFEIRSPRTGEIARTARKLDGGKKSHGPLFEIMLFAFFWLVAKVPAIGKLLVGDRHEILFGWSAEREVKKAVEKE</sequence>
<evidence type="ECO:0000256" key="1">
    <source>
        <dbReference type="ARBA" id="ARBA00007992"/>
    </source>
</evidence>
<reference evidence="8" key="1">
    <citation type="journal article" date="2020" name="Stud. Mycol.">
        <title>101 Dothideomycetes genomes: a test case for predicting lifestyles and emergence of pathogens.</title>
        <authorList>
            <person name="Haridas S."/>
            <person name="Albert R."/>
            <person name="Binder M."/>
            <person name="Bloem J."/>
            <person name="Labutti K."/>
            <person name="Salamov A."/>
            <person name="Andreopoulos B."/>
            <person name="Baker S."/>
            <person name="Barry K."/>
            <person name="Bills G."/>
            <person name="Bluhm B."/>
            <person name="Cannon C."/>
            <person name="Castanera R."/>
            <person name="Culley D."/>
            <person name="Daum C."/>
            <person name="Ezra D."/>
            <person name="Gonzalez J."/>
            <person name="Henrissat B."/>
            <person name="Kuo A."/>
            <person name="Liang C."/>
            <person name="Lipzen A."/>
            <person name="Lutzoni F."/>
            <person name="Magnuson J."/>
            <person name="Mondo S."/>
            <person name="Nolan M."/>
            <person name="Ohm R."/>
            <person name="Pangilinan J."/>
            <person name="Park H.-J."/>
            <person name="Ramirez L."/>
            <person name="Alfaro M."/>
            <person name="Sun H."/>
            <person name="Tritt A."/>
            <person name="Yoshinaga Y."/>
            <person name="Zwiers L.-H."/>
            <person name="Turgeon B."/>
            <person name="Goodwin S."/>
            <person name="Spatafora J."/>
            <person name="Crous P."/>
            <person name="Grigoriev I."/>
        </authorList>
    </citation>
    <scope>NUCLEOTIDE SEQUENCE</scope>
    <source>
        <strain evidence="8">ATCC 16933</strain>
    </source>
</reference>
<dbReference type="PANTHER" id="PTHR13789">
    <property type="entry name" value="MONOOXYGENASE"/>
    <property type="match status" value="1"/>
</dbReference>
<feature type="region of interest" description="Disordered" evidence="6">
    <location>
        <begin position="151"/>
        <end position="179"/>
    </location>
</feature>
<evidence type="ECO:0000256" key="4">
    <source>
        <dbReference type="ARBA" id="ARBA00023002"/>
    </source>
</evidence>
<keyword evidence="9" id="KW-1185">Reference proteome</keyword>
<name>A0A6A6NS31_9PEZI</name>
<proteinExistence type="inferred from homology"/>
<feature type="compositionally biased region" description="Basic and acidic residues" evidence="6">
    <location>
        <begin position="39"/>
        <end position="48"/>
    </location>
</feature>
<gene>
    <name evidence="8" type="ORF">BDY21DRAFT_423490</name>
</gene>
<dbReference type="Proteomes" id="UP000799766">
    <property type="component" value="Unassembled WGS sequence"/>
</dbReference>
<evidence type="ECO:0000313" key="8">
    <source>
        <dbReference type="EMBL" id="KAF2454551.1"/>
    </source>
</evidence>
<dbReference type="AlphaFoldDB" id="A0A6A6NS31"/>
<dbReference type="PANTHER" id="PTHR13789:SF309">
    <property type="entry name" value="PUTATIVE (AFU_ORTHOLOGUE AFUA_6G14510)-RELATED"/>
    <property type="match status" value="1"/>
</dbReference>
<dbReference type="GO" id="GO:0071949">
    <property type="term" value="F:FAD binding"/>
    <property type="evidence" value="ECO:0007669"/>
    <property type="project" value="InterPro"/>
</dbReference>
<keyword evidence="4" id="KW-0560">Oxidoreductase</keyword>
<evidence type="ECO:0000313" key="9">
    <source>
        <dbReference type="Proteomes" id="UP000799766"/>
    </source>
</evidence>
<dbReference type="InterPro" id="IPR050493">
    <property type="entry name" value="FAD-dep_Monooxygenase_BioMet"/>
</dbReference>
<keyword evidence="3" id="KW-0274">FAD</keyword>
<feature type="compositionally biased region" description="Gly residues" evidence="6">
    <location>
        <begin position="152"/>
        <end position="162"/>
    </location>
</feature>